<reference evidence="2" key="1">
    <citation type="submission" date="2021-06" db="EMBL/GenBank/DDBJ databases">
        <title>Comparative genomics, transcriptomics and evolutionary studies reveal genomic signatures of adaptation to plant cell wall in hemibiotrophic fungi.</title>
        <authorList>
            <consortium name="DOE Joint Genome Institute"/>
            <person name="Baroncelli R."/>
            <person name="Diaz J.F."/>
            <person name="Benocci T."/>
            <person name="Peng M."/>
            <person name="Battaglia E."/>
            <person name="Haridas S."/>
            <person name="Andreopoulos W."/>
            <person name="Labutti K."/>
            <person name="Pangilinan J."/>
            <person name="Floch G.L."/>
            <person name="Makela M.R."/>
            <person name="Henrissat B."/>
            <person name="Grigoriev I.V."/>
            <person name="Crouch J.A."/>
            <person name="De Vries R.P."/>
            <person name="Sukno S.A."/>
            <person name="Thon M.R."/>
        </authorList>
    </citation>
    <scope>NUCLEOTIDE SEQUENCE</scope>
    <source>
        <strain evidence="2">CBS 193.32</strain>
    </source>
</reference>
<evidence type="ECO:0000313" key="2">
    <source>
        <dbReference type="EMBL" id="KAK1701171.1"/>
    </source>
</evidence>
<comment type="caution">
    <text evidence="2">The sequence shown here is derived from an EMBL/GenBank/DDBJ whole genome shotgun (WGS) entry which is preliminary data.</text>
</comment>
<proteinExistence type="predicted"/>
<dbReference type="RefSeq" id="XP_060436926.1">
    <property type="nucleotide sequence ID" value="XM_060573360.1"/>
</dbReference>
<name>A0AAJ0AZH8_9PEZI</name>
<dbReference type="EMBL" id="JAHMHR010000001">
    <property type="protein sequence ID" value="KAK1701171.1"/>
    <property type="molecule type" value="Genomic_DNA"/>
</dbReference>
<protein>
    <submittedName>
        <fullName evidence="2">Uncharacterized protein</fullName>
    </submittedName>
</protein>
<dbReference type="AlphaFoldDB" id="A0AAJ0AZH8"/>
<organism evidence="2 3">
    <name type="scientific">Colletotrichum godetiae</name>
    <dbReference type="NCBI Taxonomy" id="1209918"/>
    <lineage>
        <taxon>Eukaryota</taxon>
        <taxon>Fungi</taxon>
        <taxon>Dikarya</taxon>
        <taxon>Ascomycota</taxon>
        <taxon>Pezizomycotina</taxon>
        <taxon>Sordariomycetes</taxon>
        <taxon>Hypocreomycetidae</taxon>
        <taxon>Glomerellales</taxon>
        <taxon>Glomerellaceae</taxon>
        <taxon>Colletotrichum</taxon>
        <taxon>Colletotrichum acutatum species complex</taxon>
    </lineage>
</organism>
<dbReference type="GeneID" id="85457886"/>
<accession>A0AAJ0AZH8</accession>
<gene>
    <name evidence="2" type="ORF">BDP55DRAFT_640697</name>
</gene>
<keyword evidence="3" id="KW-1185">Reference proteome</keyword>
<sequence length="76" mass="8254">MNSFSLCLIIPLLLCCLSSLAASGTFADRSFPEIAGPGIKARKLAAHRRSRMRISGISIRLCLFTNCRVSGLKSRV</sequence>
<dbReference type="Proteomes" id="UP001224890">
    <property type="component" value="Unassembled WGS sequence"/>
</dbReference>
<evidence type="ECO:0000256" key="1">
    <source>
        <dbReference type="SAM" id="SignalP"/>
    </source>
</evidence>
<feature type="chain" id="PRO_5042477615" evidence="1">
    <location>
        <begin position="23"/>
        <end position="76"/>
    </location>
</feature>
<feature type="signal peptide" evidence="1">
    <location>
        <begin position="1"/>
        <end position="22"/>
    </location>
</feature>
<keyword evidence="1" id="KW-0732">Signal</keyword>
<evidence type="ECO:0000313" key="3">
    <source>
        <dbReference type="Proteomes" id="UP001224890"/>
    </source>
</evidence>